<dbReference type="AlphaFoldDB" id="A0A8B6GMX4"/>
<dbReference type="Proteomes" id="UP000596742">
    <property type="component" value="Unassembled WGS sequence"/>
</dbReference>
<evidence type="ECO:0000313" key="2">
    <source>
        <dbReference type="EMBL" id="VDI66324.1"/>
    </source>
</evidence>
<accession>A0A8B6GMX4</accession>
<feature type="region of interest" description="Disordered" evidence="1">
    <location>
        <begin position="120"/>
        <end position="148"/>
    </location>
</feature>
<sequence>MTMTIFSTLNDCYTESFKTLLSRWSMQSETDMADASKCNTEVSSKQGAIPKRRHRDVNYTEKFKKLLFRWSTQSETDVAGVGACNTDVPIKQGAKPLGNHKDETEIVKENPALHIKKYSTGMEENGIEEKKAEESSKQNRQTKDRSQIHATCQVEGKNIDESAAVQSLSDSKNESPLDLEFNITSAKRKCILLELEVPTKVLEDKQLFRVALRALIVKIARAGKVDFNKESTIILHLTFNDDLTEADQQSPNADWLRDKYVRLVNENVTLKAENGHLLKEIYAQRETISNLKMEVNTYQKELFQMSGKYFS</sequence>
<gene>
    <name evidence="2" type="ORF">MGAL_10B019194</name>
</gene>
<dbReference type="OrthoDB" id="10400618at2759"/>
<keyword evidence="3" id="KW-1185">Reference proteome</keyword>
<evidence type="ECO:0000256" key="1">
    <source>
        <dbReference type="SAM" id="MobiDB-lite"/>
    </source>
</evidence>
<comment type="caution">
    <text evidence="2">The sequence shown here is derived from an EMBL/GenBank/DDBJ whole genome shotgun (WGS) entry which is preliminary data.</text>
</comment>
<reference evidence="2" key="1">
    <citation type="submission" date="2018-11" db="EMBL/GenBank/DDBJ databases">
        <authorList>
            <person name="Alioto T."/>
            <person name="Alioto T."/>
        </authorList>
    </citation>
    <scope>NUCLEOTIDE SEQUENCE</scope>
</reference>
<protein>
    <submittedName>
        <fullName evidence="2">Uncharacterized protein</fullName>
    </submittedName>
</protein>
<dbReference type="EMBL" id="UYJE01008703">
    <property type="protein sequence ID" value="VDI66324.1"/>
    <property type="molecule type" value="Genomic_DNA"/>
</dbReference>
<feature type="compositionally biased region" description="Basic and acidic residues" evidence="1">
    <location>
        <begin position="127"/>
        <end position="147"/>
    </location>
</feature>
<organism evidence="2 3">
    <name type="scientific">Mytilus galloprovincialis</name>
    <name type="common">Mediterranean mussel</name>
    <dbReference type="NCBI Taxonomy" id="29158"/>
    <lineage>
        <taxon>Eukaryota</taxon>
        <taxon>Metazoa</taxon>
        <taxon>Spiralia</taxon>
        <taxon>Lophotrochozoa</taxon>
        <taxon>Mollusca</taxon>
        <taxon>Bivalvia</taxon>
        <taxon>Autobranchia</taxon>
        <taxon>Pteriomorphia</taxon>
        <taxon>Mytilida</taxon>
        <taxon>Mytiloidea</taxon>
        <taxon>Mytilidae</taxon>
        <taxon>Mytilinae</taxon>
        <taxon>Mytilus</taxon>
    </lineage>
</organism>
<evidence type="ECO:0000313" key="3">
    <source>
        <dbReference type="Proteomes" id="UP000596742"/>
    </source>
</evidence>
<proteinExistence type="predicted"/>
<name>A0A8B6GMX4_MYTGA</name>